<dbReference type="RefSeq" id="WP_058504354.1">
    <property type="nucleotide sequence ID" value="NZ_CAAAIF010000001.1"/>
</dbReference>
<comment type="caution">
    <text evidence="1">The sequence shown here is derived from an EMBL/GenBank/DDBJ whole genome shotgun (WGS) entry which is preliminary data.</text>
</comment>
<organism evidence="1 2">
    <name type="scientific">Legionella nautarum</name>
    <dbReference type="NCBI Taxonomy" id="45070"/>
    <lineage>
        <taxon>Bacteria</taxon>
        <taxon>Pseudomonadati</taxon>
        <taxon>Pseudomonadota</taxon>
        <taxon>Gammaproteobacteria</taxon>
        <taxon>Legionellales</taxon>
        <taxon>Legionellaceae</taxon>
        <taxon>Legionella</taxon>
    </lineage>
</organism>
<dbReference type="PATRIC" id="fig|45070.6.peg.1397"/>
<proteinExistence type="predicted"/>
<reference evidence="1 2" key="1">
    <citation type="submission" date="2015-11" db="EMBL/GenBank/DDBJ databases">
        <title>Genomic analysis of 38 Legionella species identifies large and diverse effector repertoires.</title>
        <authorList>
            <person name="Burstein D."/>
            <person name="Amaro F."/>
            <person name="Zusman T."/>
            <person name="Lifshitz Z."/>
            <person name="Cohen O."/>
            <person name="Gilbert J.A."/>
            <person name="Pupko T."/>
            <person name="Shuman H.A."/>
            <person name="Segal G."/>
        </authorList>
    </citation>
    <scope>NUCLEOTIDE SEQUENCE [LARGE SCALE GENOMIC DNA]</scope>
    <source>
        <strain evidence="1 2">ATCC 49506</strain>
    </source>
</reference>
<dbReference type="OrthoDB" id="5637939at2"/>
<protein>
    <submittedName>
        <fullName evidence="1">Uncharacterized protein</fullName>
    </submittedName>
</protein>
<gene>
    <name evidence="1" type="ORF">Lnau_1331</name>
</gene>
<dbReference type="AlphaFoldDB" id="A0A0W0WVJ7"/>
<accession>A0A0W0WVJ7</accession>
<dbReference type="EMBL" id="LNYO01000013">
    <property type="protein sequence ID" value="KTD36347.1"/>
    <property type="molecule type" value="Genomic_DNA"/>
</dbReference>
<keyword evidence="2" id="KW-1185">Reference proteome</keyword>
<name>A0A0W0WVJ7_9GAMM</name>
<sequence length="184" mass="20980">MPNPTENKKSSTQQKPVPGLWEATYNVIVAAFKSEVTHNYVYQFPQRKTLHEKSPPHVQAVNQHLDREGIDLEQEHIEHFERGSKIDEHEVSGHLQKLRKWGKTIKNERKIADSFAKEAKEEAKKGYEADQTKITYAKAGWIAHTLFGAVKAATNPYVAHEDVLDAGSTIDYHLGYTQDKKSQM</sequence>
<evidence type="ECO:0000313" key="2">
    <source>
        <dbReference type="Proteomes" id="UP000054725"/>
    </source>
</evidence>
<evidence type="ECO:0000313" key="1">
    <source>
        <dbReference type="EMBL" id="KTD36347.1"/>
    </source>
</evidence>
<dbReference type="Proteomes" id="UP000054725">
    <property type="component" value="Unassembled WGS sequence"/>
</dbReference>